<dbReference type="KEGG" id="epa:110237809"/>
<keyword evidence="2" id="KW-1133">Transmembrane helix</keyword>
<dbReference type="RefSeq" id="XP_020899078.1">
    <property type="nucleotide sequence ID" value="XM_021043419.1"/>
</dbReference>
<reference evidence="3" key="1">
    <citation type="submission" date="2022-11" db="UniProtKB">
        <authorList>
            <consortium name="EnsemblMetazoa"/>
        </authorList>
    </citation>
    <scope>IDENTIFICATION</scope>
</reference>
<dbReference type="Proteomes" id="UP000887567">
    <property type="component" value="Unplaced"/>
</dbReference>
<organism evidence="3 4">
    <name type="scientific">Exaiptasia diaphana</name>
    <name type="common">Tropical sea anemone</name>
    <name type="synonym">Aiptasia pulchella</name>
    <dbReference type="NCBI Taxonomy" id="2652724"/>
    <lineage>
        <taxon>Eukaryota</taxon>
        <taxon>Metazoa</taxon>
        <taxon>Cnidaria</taxon>
        <taxon>Anthozoa</taxon>
        <taxon>Hexacorallia</taxon>
        <taxon>Actiniaria</taxon>
        <taxon>Aiptasiidae</taxon>
        <taxon>Exaiptasia</taxon>
    </lineage>
</organism>
<proteinExistence type="predicted"/>
<keyword evidence="1" id="KW-0175">Coiled coil</keyword>
<dbReference type="RefSeq" id="XP_020899079.1">
    <property type="nucleotide sequence ID" value="XM_021043420.1"/>
</dbReference>
<name>A0A913X536_EXADI</name>
<evidence type="ECO:0000256" key="2">
    <source>
        <dbReference type="SAM" id="Phobius"/>
    </source>
</evidence>
<keyword evidence="2" id="KW-0472">Membrane</keyword>
<dbReference type="GeneID" id="110237809"/>
<feature type="coiled-coil region" evidence="1">
    <location>
        <begin position="25"/>
        <end position="84"/>
    </location>
</feature>
<evidence type="ECO:0000256" key="1">
    <source>
        <dbReference type="SAM" id="Coils"/>
    </source>
</evidence>
<keyword evidence="2" id="KW-0812">Transmembrane</keyword>
<sequence length="334" mass="37125">MSTFQDFINLGKKYGLDGRELLVFAKEQQAAERQERAEARALEKAKLEAQEKANENAKEIELARIAAEQEAARIRYELEKAKLEWKAEKESIRKGNPHELTPENLTAANMSQTEYEDIDIENMVDMVNQISSSKEPSEKQYEKLYQDIKKFFKENPNVKEAIKAYFSHILPLILSMCPNEYDKQKVFEILLCLFNNVKRRFLKRAFNALPKCSFPAKELSKGTAGKFAAKAGLRAAGVSALMECFLLYTEYNENKELLKSGKISGEESRKMLNGSIGKSVLTVAGNGVAGYAAAAAAAVASGPVGWALVGAVMFEGCVFSYMCGIVGRDIGEKL</sequence>
<evidence type="ECO:0000313" key="4">
    <source>
        <dbReference type="Proteomes" id="UP000887567"/>
    </source>
</evidence>
<dbReference type="EnsemblMetazoa" id="XM_021043420.1">
    <property type="protein sequence ID" value="XP_020899079.1"/>
    <property type="gene ID" value="LOC110237809"/>
</dbReference>
<keyword evidence="4" id="KW-1185">Reference proteome</keyword>
<dbReference type="EnsemblMetazoa" id="XM_021043419.1">
    <property type="protein sequence ID" value="XP_020899078.1"/>
    <property type="gene ID" value="LOC110237809"/>
</dbReference>
<protein>
    <submittedName>
        <fullName evidence="3">Uncharacterized protein</fullName>
    </submittedName>
</protein>
<feature type="transmembrane region" description="Helical" evidence="2">
    <location>
        <begin position="279"/>
        <end position="300"/>
    </location>
</feature>
<accession>A0A913X536</accession>
<feature type="transmembrane region" description="Helical" evidence="2">
    <location>
        <begin position="306"/>
        <end position="327"/>
    </location>
</feature>
<evidence type="ECO:0000313" key="3">
    <source>
        <dbReference type="EnsemblMetazoa" id="XP_020899078.1"/>
    </source>
</evidence>
<dbReference type="AlphaFoldDB" id="A0A913X536"/>